<keyword evidence="13" id="KW-1185">Reference proteome</keyword>
<feature type="region of interest" description="Disordered" evidence="10">
    <location>
        <begin position="53"/>
        <end position="83"/>
    </location>
</feature>
<gene>
    <name evidence="12" type="primary">si:dkey-94l16.4</name>
</gene>
<evidence type="ECO:0000256" key="3">
    <source>
        <dbReference type="ARBA" id="ARBA00022553"/>
    </source>
</evidence>
<proteinExistence type="predicted"/>
<organism evidence="12 13">
    <name type="scientific">Gouania willdenowi</name>
    <name type="common">Blunt-snouted clingfish</name>
    <name type="synonym">Lepadogaster willdenowi</name>
    <dbReference type="NCBI Taxonomy" id="441366"/>
    <lineage>
        <taxon>Eukaryota</taxon>
        <taxon>Metazoa</taxon>
        <taxon>Chordata</taxon>
        <taxon>Craniata</taxon>
        <taxon>Vertebrata</taxon>
        <taxon>Euteleostomi</taxon>
        <taxon>Actinopterygii</taxon>
        <taxon>Neopterygii</taxon>
        <taxon>Teleostei</taxon>
        <taxon>Neoteleostei</taxon>
        <taxon>Acanthomorphata</taxon>
        <taxon>Ovalentaria</taxon>
        <taxon>Blenniimorphae</taxon>
        <taxon>Blenniiformes</taxon>
        <taxon>Gobiesocoidei</taxon>
        <taxon>Gobiesocidae</taxon>
        <taxon>Gobiesocinae</taxon>
        <taxon>Gouania</taxon>
    </lineage>
</organism>
<keyword evidence="2" id="KW-1017">Isopeptide bond</keyword>
<keyword evidence="4" id="KW-0479">Metal-binding</keyword>
<keyword evidence="9" id="KW-0539">Nucleus</keyword>
<name>A0A8C5EUK6_GOUWI</name>
<evidence type="ECO:0000256" key="9">
    <source>
        <dbReference type="ARBA" id="ARBA00023242"/>
    </source>
</evidence>
<dbReference type="Gene3D" id="3.30.40.10">
    <property type="entry name" value="Zinc/RING finger domain, C3HC4 (zinc finger)"/>
    <property type="match status" value="1"/>
</dbReference>
<evidence type="ECO:0000256" key="6">
    <source>
        <dbReference type="ARBA" id="ARBA00022833"/>
    </source>
</evidence>
<evidence type="ECO:0000256" key="1">
    <source>
        <dbReference type="ARBA" id="ARBA00004123"/>
    </source>
</evidence>
<evidence type="ECO:0000256" key="7">
    <source>
        <dbReference type="ARBA" id="ARBA00022843"/>
    </source>
</evidence>
<dbReference type="Proteomes" id="UP000694680">
    <property type="component" value="Chromosome 19"/>
</dbReference>
<reference evidence="12" key="3">
    <citation type="submission" date="2025-09" db="UniProtKB">
        <authorList>
            <consortium name="Ensembl"/>
        </authorList>
    </citation>
    <scope>IDENTIFICATION</scope>
</reference>
<dbReference type="InterPro" id="IPR052440">
    <property type="entry name" value="Trans_Reg/Chrom_Remod"/>
</dbReference>
<evidence type="ECO:0000259" key="11">
    <source>
        <dbReference type="PROSITE" id="PS51805"/>
    </source>
</evidence>
<evidence type="ECO:0000256" key="8">
    <source>
        <dbReference type="ARBA" id="ARBA00023159"/>
    </source>
</evidence>
<dbReference type="InterPro" id="IPR013083">
    <property type="entry name" value="Znf_RING/FYVE/PHD"/>
</dbReference>
<evidence type="ECO:0000256" key="4">
    <source>
        <dbReference type="ARBA" id="ARBA00022723"/>
    </source>
</evidence>
<dbReference type="AlphaFoldDB" id="A0A8C5EUK6"/>
<dbReference type="PANTHER" id="PTHR14955">
    <property type="entry name" value="RETINOIC ACID INDUCED 1/TRANSCRIPTION FACTOR 20"/>
    <property type="match status" value="1"/>
</dbReference>
<evidence type="ECO:0000256" key="10">
    <source>
        <dbReference type="SAM" id="MobiDB-lite"/>
    </source>
</evidence>
<dbReference type="Ensembl" id="ENSGWIT00000029634.1">
    <property type="protein sequence ID" value="ENSGWIP00000027142.1"/>
    <property type="gene ID" value="ENSGWIG00000014219.1"/>
</dbReference>
<evidence type="ECO:0000256" key="2">
    <source>
        <dbReference type="ARBA" id="ARBA00022499"/>
    </source>
</evidence>
<dbReference type="GO" id="GO:0005634">
    <property type="term" value="C:nucleus"/>
    <property type="evidence" value="ECO:0007669"/>
    <property type="project" value="UniProtKB-SubCell"/>
</dbReference>
<protein>
    <submittedName>
        <fullName evidence="12">Transcription factor 20-like</fullName>
    </submittedName>
</protein>
<dbReference type="GO" id="GO:0006357">
    <property type="term" value="P:regulation of transcription by RNA polymerase II"/>
    <property type="evidence" value="ECO:0007669"/>
    <property type="project" value="TreeGrafter"/>
</dbReference>
<keyword evidence="8" id="KW-0010">Activator</keyword>
<sequence>HGHYYTSCLQLGRISTHGQQQCALICCLCGQSANAMDLGDLHGPYYPEGFQPSSKDHCSSPGLKEEPKGHSDSHTSVRSRKRRCCVPPTSLAVRQGAKLKKRRQCSGDGLGSPSAKRARCDGGVGDVDWYSPPVLPLEPCEYWLHEDCGVWSAGVFLVRGRVYGLEEAVRAAQETVCSACDCTGATLGCCFRGCVHKYHYRCALESDCVLIEENFAMKCRKHKNKSSKGKRWECG</sequence>
<accession>A0A8C5EUK6</accession>
<dbReference type="GO" id="GO:0008270">
    <property type="term" value="F:zinc ion binding"/>
    <property type="evidence" value="ECO:0007669"/>
    <property type="project" value="UniProtKB-KW"/>
</dbReference>
<dbReference type="PROSITE" id="PS51805">
    <property type="entry name" value="EPHD"/>
    <property type="match status" value="1"/>
</dbReference>
<dbReference type="InterPro" id="IPR034732">
    <property type="entry name" value="EPHD"/>
</dbReference>
<evidence type="ECO:0000313" key="12">
    <source>
        <dbReference type="Ensembl" id="ENSGWIP00000027142.1"/>
    </source>
</evidence>
<comment type="subcellular location">
    <subcellularLocation>
        <location evidence="1">Nucleus</location>
    </subcellularLocation>
</comment>
<evidence type="ECO:0000313" key="13">
    <source>
        <dbReference type="Proteomes" id="UP000694680"/>
    </source>
</evidence>
<keyword evidence="3" id="KW-0597">Phosphoprotein</keyword>
<keyword evidence="6" id="KW-0862">Zinc</keyword>
<reference evidence="12" key="1">
    <citation type="submission" date="2020-06" db="EMBL/GenBank/DDBJ databases">
        <authorList>
            <consortium name="Wellcome Sanger Institute Data Sharing"/>
        </authorList>
    </citation>
    <scope>NUCLEOTIDE SEQUENCE [LARGE SCALE GENOMIC DNA]</scope>
</reference>
<dbReference type="FunFam" id="3.30.40.10:FF:000116">
    <property type="entry name" value="Transcription factor 20 (AR1)"/>
    <property type="match status" value="1"/>
</dbReference>
<evidence type="ECO:0000256" key="5">
    <source>
        <dbReference type="ARBA" id="ARBA00022771"/>
    </source>
</evidence>
<feature type="domain" description="PHD-type" evidence="11">
    <location>
        <begin position="116"/>
        <end position="223"/>
    </location>
</feature>
<keyword evidence="7" id="KW-0832">Ubl conjugation</keyword>
<reference evidence="12" key="2">
    <citation type="submission" date="2025-08" db="UniProtKB">
        <authorList>
            <consortium name="Ensembl"/>
        </authorList>
    </citation>
    <scope>IDENTIFICATION</scope>
</reference>
<keyword evidence="5" id="KW-0863">Zinc-finger</keyword>
<feature type="compositionally biased region" description="Basic and acidic residues" evidence="10">
    <location>
        <begin position="54"/>
        <end position="75"/>
    </location>
</feature>
<dbReference type="Pfam" id="PF13771">
    <property type="entry name" value="zf-HC5HC2H"/>
    <property type="match status" value="1"/>
</dbReference>
<dbReference type="PANTHER" id="PTHR14955:SF8">
    <property type="entry name" value="SI:CH211-165G14.1-RELATED"/>
    <property type="match status" value="1"/>
</dbReference>